<sequence>MNVFERLQSRLSKSATLVPHPAEKITPPVDQSKLPTSHSPTQLTTQQGDYLFHSSLQAPKNYPDPGVQSSGDIYECSEEWSTPPGTTARSSRTETLPTPETGRSSRPVVGDTAYALAKQAQRKTSTQTQSQVHRAKTPLSSFYNVSSDEDDDDDVDGEEFAGDDSKDANGDPTASESAAAFERRSLRIRRSIDKAKAALPADFVDRIGVAPVLTDSVYRDRSVSRPSVPRFGTNELDDPGIQPTPGEFSSSEDEADSSVQPTGMDGDYTNYSRSSPDKCKTNVQSEMYNEADDRLTLTSSGSKCQSAYMSQSGILWYSEQPQPLEEMVPRFRSDSPGLTYLTKAIAQRSGCRCALCGHDSLLLFPVLDASLALASWASWSIASKSHSRSNIGHDRNAIGLTMATVTEVHAQLAVFRQCRGWYEVLNENQQAIPHLTTVEQFRRAKPATFLIRRDLKCLAAPPTLLVPPLNDSRPTNDGPPPVPFPSSVIAIATSPDTLNNSVPETIPAGSLMHFVTYLPHCQLRRGRKIKEMGLILATKRVPGSPIRRSTSGELSNGNHLPSRAYYIGVEDTTPAVFPPRFSISPVAGPENISGVHSMASILRKFRLPLSIRPVYGIEGSGAFQADPTDRLPNGSTGLGRNLTPANTALSNCGLAAVQGLQFTEKHFLRLQSMCRGDILIFAPVASPERLFLITPSMLRDHVFQLGSSSDPAYERLLEGHRMQSINFLASAHSRDSLNYLVRHMRDVTREPRESYTTRKTNRHRSDTTRGANPDSGHPELTPEEMYQIYDDLDDIYFFIRHGYYPSKNRVGETPNRTTTESIGANRSTKNSFSSPSPLFSQEQSDVPDPATRKSDAGLTGRPNVPTAEQLLAAALKTPVRNHTFQTKWSNISNNTASTYRVQPKEYGI</sequence>
<organism evidence="2 3">
    <name type="scientific">Fasciola hepatica</name>
    <name type="common">Liver fluke</name>
    <dbReference type="NCBI Taxonomy" id="6192"/>
    <lineage>
        <taxon>Eukaryota</taxon>
        <taxon>Metazoa</taxon>
        <taxon>Spiralia</taxon>
        <taxon>Lophotrochozoa</taxon>
        <taxon>Platyhelminthes</taxon>
        <taxon>Trematoda</taxon>
        <taxon>Digenea</taxon>
        <taxon>Plagiorchiida</taxon>
        <taxon>Echinostomata</taxon>
        <taxon>Echinostomatoidea</taxon>
        <taxon>Fasciolidae</taxon>
        <taxon>Fasciola</taxon>
    </lineage>
</organism>
<evidence type="ECO:0000313" key="2">
    <source>
        <dbReference type="EMBL" id="THD25373.1"/>
    </source>
</evidence>
<dbReference type="Proteomes" id="UP000230066">
    <property type="component" value="Unassembled WGS sequence"/>
</dbReference>
<protein>
    <submittedName>
        <fullName evidence="2">Uncharacterized protein</fullName>
    </submittedName>
</protein>
<keyword evidence="3" id="KW-1185">Reference proteome</keyword>
<gene>
    <name evidence="2" type="ORF">D915_003836</name>
</gene>
<evidence type="ECO:0000256" key="1">
    <source>
        <dbReference type="SAM" id="MobiDB-lite"/>
    </source>
</evidence>
<dbReference type="EMBL" id="JXXN02001171">
    <property type="protein sequence ID" value="THD25373.1"/>
    <property type="molecule type" value="Genomic_DNA"/>
</dbReference>
<feature type="region of interest" description="Disordered" evidence="1">
    <location>
        <begin position="1"/>
        <end position="181"/>
    </location>
</feature>
<reference evidence="2" key="1">
    <citation type="submission" date="2019-03" db="EMBL/GenBank/DDBJ databases">
        <title>Improved annotation for the trematode Fasciola hepatica.</title>
        <authorList>
            <person name="Choi Y.-J."/>
            <person name="Martin J."/>
            <person name="Mitreva M."/>
        </authorList>
    </citation>
    <scope>NUCLEOTIDE SEQUENCE [LARGE SCALE GENOMIC DNA]</scope>
</reference>
<feature type="region of interest" description="Disordered" evidence="1">
    <location>
        <begin position="221"/>
        <end position="280"/>
    </location>
</feature>
<feature type="compositionally biased region" description="Acidic residues" evidence="1">
    <location>
        <begin position="147"/>
        <end position="162"/>
    </location>
</feature>
<feature type="compositionally biased region" description="Polar residues" evidence="1">
    <location>
        <begin position="33"/>
        <end position="58"/>
    </location>
</feature>
<comment type="caution">
    <text evidence="2">The sequence shown here is derived from an EMBL/GenBank/DDBJ whole genome shotgun (WGS) entry which is preliminary data.</text>
</comment>
<feature type="region of interest" description="Disordered" evidence="1">
    <location>
        <begin position="748"/>
        <end position="781"/>
    </location>
</feature>
<dbReference type="AlphaFoldDB" id="A0A4E0RD37"/>
<feature type="region of interest" description="Disordered" evidence="1">
    <location>
        <begin position="807"/>
        <end position="863"/>
    </location>
</feature>
<accession>A0A4E0RD37</accession>
<name>A0A4E0RD37_FASHE</name>
<evidence type="ECO:0000313" key="3">
    <source>
        <dbReference type="Proteomes" id="UP000230066"/>
    </source>
</evidence>
<feature type="compositionally biased region" description="Polar residues" evidence="1">
    <location>
        <begin position="814"/>
        <end position="844"/>
    </location>
</feature>
<feature type="compositionally biased region" description="Polar residues" evidence="1">
    <location>
        <begin position="122"/>
        <end position="146"/>
    </location>
</feature>
<feature type="compositionally biased region" description="Polar residues" evidence="1">
    <location>
        <begin position="79"/>
        <end position="104"/>
    </location>
</feature>
<proteinExistence type="predicted"/>